<sequence length="173" mass="19974">MIEFWQTQNEKPRRISFAITEHLKCFVCISPAQTGPHRHQPDTDLLNFQFNDIQRDYISPWTLNSFSYPDNSIPQDAIVYSIRGIDQVLPLAARIIMDLNKPVACVDTATFYALINALPKEFDLGYIHPSRIDFSDLYNPVEVGRNVLQQLEKEQERCDSLNDDDDDVVILDE</sequence>
<evidence type="ECO:0000313" key="2">
    <source>
        <dbReference type="Proteomes" id="UP000827092"/>
    </source>
</evidence>
<proteinExistence type="predicted"/>
<dbReference type="EMBL" id="JAFNEN010006259">
    <property type="protein sequence ID" value="KAG8156169.1"/>
    <property type="molecule type" value="Genomic_DNA"/>
</dbReference>
<reference evidence="1 2" key="1">
    <citation type="journal article" date="2022" name="Nat. Ecol. Evol.">
        <title>A masculinizing supergene underlies an exaggerated male reproductive morph in a spider.</title>
        <authorList>
            <person name="Hendrickx F."/>
            <person name="De Corte Z."/>
            <person name="Sonet G."/>
            <person name="Van Belleghem S.M."/>
            <person name="Kostlbacher S."/>
            <person name="Vangestel C."/>
        </authorList>
    </citation>
    <scope>NUCLEOTIDE SEQUENCE [LARGE SCALE GENOMIC DNA]</scope>
    <source>
        <strain evidence="1">W744_W776</strain>
    </source>
</reference>
<gene>
    <name evidence="1" type="ORF">JTE90_005379</name>
</gene>
<dbReference type="Proteomes" id="UP000827092">
    <property type="component" value="Unassembled WGS sequence"/>
</dbReference>
<keyword evidence="2" id="KW-1185">Reference proteome</keyword>
<name>A0AAV6TDZ6_9ARAC</name>
<organism evidence="1 2">
    <name type="scientific">Oedothorax gibbosus</name>
    <dbReference type="NCBI Taxonomy" id="931172"/>
    <lineage>
        <taxon>Eukaryota</taxon>
        <taxon>Metazoa</taxon>
        <taxon>Ecdysozoa</taxon>
        <taxon>Arthropoda</taxon>
        <taxon>Chelicerata</taxon>
        <taxon>Arachnida</taxon>
        <taxon>Araneae</taxon>
        <taxon>Araneomorphae</taxon>
        <taxon>Entelegynae</taxon>
        <taxon>Araneoidea</taxon>
        <taxon>Linyphiidae</taxon>
        <taxon>Erigoninae</taxon>
        <taxon>Oedothorax</taxon>
    </lineage>
</organism>
<dbReference type="AlphaFoldDB" id="A0AAV6TDZ6"/>
<comment type="caution">
    <text evidence="1">The sequence shown here is derived from an EMBL/GenBank/DDBJ whole genome shotgun (WGS) entry which is preliminary data.</text>
</comment>
<evidence type="ECO:0000313" key="1">
    <source>
        <dbReference type="EMBL" id="KAG8156169.1"/>
    </source>
</evidence>
<accession>A0AAV6TDZ6</accession>
<protein>
    <submittedName>
        <fullName evidence="1">Uncharacterized protein</fullName>
    </submittedName>
</protein>